<accession>A0A8B5XW91</accession>
<dbReference type="Pfam" id="PF13471">
    <property type="entry name" value="Transglut_core3"/>
    <property type="match status" value="1"/>
</dbReference>
<organism evidence="2 3">
    <name type="scientific">Peribacillus simplex</name>
    <dbReference type="NCBI Taxonomy" id="1478"/>
    <lineage>
        <taxon>Bacteria</taxon>
        <taxon>Bacillati</taxon>
        <taxon>Bacillota</taxon>
        <taxon>Bacilli</taxon>
        <taxon>Bacillales</taxon>
        <taxon>Bacillaceae</taxon>
        <taxon>Peribacillus</taxon>
    </lineage>
</organism>
<gene>
    <name evidence="2" type="ORF">FQP34_17330</name>
</gene>
<dbReference type="NCBIfam" id="NF033537">
    <property type="entry name" value="lasso_biosyn_B2"/>
    <property type="match status" value="1"/>
</dbReference>
<proteinExistence type="predicted"/>
<dbReference type="InterPro" id="IPR032708">
    <property type="entry name" value="McjB_C"/>
</dbReference>
<protein>
    <submittedName>
        <fullName evidence="2">Lasso peptide biosynthesis B2 protein</fullName>
    </submittedName>
</protein>
<reference evidence="2 3" key="1">
    <citation type="submission" date="2019-07" db="EMBL/GenBank/DDBJ databases">
        <title>Genome assembly of Bacillus simplex strain GGC-P6A.</title>
        <authorList>
            <person name="Jennings M.E."/>
            <person name="Barton H.A."/>
        </authorList>
    </citation>
    <scope>NUCLEOTIDE SEQUENCE [LARGE SCALE GENOMIC DNA]</scope>
    <source>
        <strain evidence="2 3">GGC-P6A</strain>
    </source>
</reference>
<evidence type="ECO:0000313" key="2">
    <source>
        <dbReference type="EMBL" id="TVX79099.1"/>
    </source>
</evidence>
<evidence type="ECO:0000259" key="1">
    <source>
        <dbReference type="Pfam" id="PF13471"/>
    </source>
</evidence>
<dbReference type="EMBL" id="VNKI01000008">
    <property type="protein sequence ID" value="TVX79099.1"/>
    <property type="molecule type" value="Genomic_DNA"/>
</dbReference>
<sequence>MNIVKKAQTFLRLDFKTKLLYIEAFLHLGRARYLKSISFSKVAPTLGEQMKESSFELNAADKEILANVSRAIKIMSRYTVWESQCLVKAMAAMKMLEKRKIDSTLYLGTAKDENGGLIAHAWLRSGPFYITGAEVMDRFTVVSKFSKENAIKGLKEQESS</sequence>
<name>A0A8B5XW91_9BACI</name>
<comment type="caution">
    <text evidence="2">The sequence shown here is derived from an EMBL/GenBank/DDBJ whole genome shotgun (WGS) entry which is preliminary data.</text>
</comment>
<evidence type="ECO:0000313" key="3">
    <source>
        <dbReference type="Proteomes" id="UP000317770"/>
    </source>
</evidence>
<dbReference type="AlphaFoldDB" id="A0A8B5XW91"/>
<dbReference type="InterPro" id="IPR053521">
    <property type="entry name" value="McjB-like"/>
</dbReference>
<feature type="domain" description="Microcin J25-processing protein McjB C-terminal" evidence="1">
    <location>
        <begin position="50"/>
        <end position="143"/>
    </location>
</feature>
<dbReference type="RefSeq" id="WP_144479443.1">
    <property type="nucleotide sequence ID" value="NZ_VNKI01000008.1"/>
</dbReference>
<dbReference type="Proteomes" id="UP000317770">
    <property type="component" value="Unassembled WGS sequence"/>
</dbReference>